<keyword evidence="3" id="KW-0324">Glycolysis</keyword>
<accession>A0ABW0QF59</accession>
<organism evidence="7 8">
    <name type="scientific">Polaromonas jejuensis</name>
    <dbReference type="NCBI Taxonomy" id="457502"/>
    <lineage>
        <taxon>Bacteria</taxon>
        <taxon>Pseudomonadati</taxon>
        <taxon>Pseudomonadota</taxon>
        <taxon>Betaproteobacteria</taxon>
        <taxon>Burkholderiales</taxon>
        <taxon>Comamonadaceae</taxon>
        <taxon>Polaromonas</taxon>
    </lineage>
</organism>
<evidence type="ECO:0000313" key="7">
    <source>
        <dbReference type="EMBL" id="MFC5522844.1"/>
    </source>
</evidence>
<dbReference type="PANTHER" id="PTHR30514">
    <property type="entry name" value="GLUCOKINASE"/>
    <property type="match status" value="1"/>
</dbReference>
<dbReference type="PANTHER" id="PTHR30514:SF1">
    <property type="entry name" value="HTH-TYPE TRANSCRIPTIONAL REGULATOR HEXR-RELATED"/>
    <property type="match status" value="1"/>
</dbReference>
<feature type="domain" description="HTH rpiR-type" evidence="5">
    <location>
        <begin position="3"/>
        <end position="79"/>
    </location>
</feature>
<dbReference type="SUPFAM" id="SSF53697">
    <property type="entry name" value="SIS domain"/>
    <property type="match status" value="1"/>
</dbReference>
<dbReference type="Gene3D" id="1.10.10.10">
    <property type="entry name" value="Winged helix-like DNA-binding domain superfamily/Winged helix DNA-binding domain"/>
    <property type="match status" value="1"/>
</dbReference>
<dbReference type="Gene3D" id="3.40.50.10490">
    <property type="entry name" value="Glucose-6-phosphate isomerase like protein, domain 1"/>
    <property type="match status" value="1"/>
</dbReference>
<evidence type="ECO:0000256" key="3">
    <source>
        <dbReference type="ARBA" id="ARBA00023152"/>
    </source>
</evidence>
<evidence type="ECO:0000313" key="8">
    <source>
        <dbReference type="Proteomes" id="UP001596084"/>
    </source>
</evidence>
<reference evidence="8" key="1">
    <citation type="journal article" date="2019" name="Int. J. Syst. Evol. Microbiol.">
        <title>The Global Catalogue of Microorganisms (GCM) 10K type strain sequencing project: providing services to taxonomists for standard genome sequencing and annotation.</title>
        <authorList>
            <consortium name="The Broad Institute Genomics Platform"/>
            <consortium name="The Broad Institute Genome Sequencing Center for Infectious Disease"/>
            <person name="Wu L."/>
            <person name="Ma J."/>
        </authorList>
    </citation>
    <scope>NUCLEOTIDE SEQUENCE [LARGE SCALE GENOMIC DNA]</scope>
    <source>
        <strain evidence="8">CGMCC 4.7277</strain>
    </source>
</reference>
<dbReference type="InterPro" id="IPR000281">
    <property type="entry name" value="HTH_RpiR"/>
</dbReference>
<dbReference type="CDD" id="cd05013">
    <property type="entry name" value="SIS_RpiR"/>
    <property type="match status" value="1"/>
</dbReference>
<dbReference type="Pfam" id="PF01380">
    <property type="entry name" value="SIS"/>
    <property type="match status" value="1"/>
</dbReference>
<evidence type="ECO:0000259" key="5">
    <source>
        <dbReference type="PROSITE" id="PS51071"/>
    </source>
</evidence>
<comment type="caution">
    <text evidence="7">The sequence shown here is derived from an EMBL/GenBank/DDBJ whole genome shotgun (WGS) entry which is preliminary data.</text>
</comment>
<dbReference type="SUPFAM" id="SSF46689">
    <property type="entry name" value="Homeodomain-like"/>
    <property type="match status" value="1"/>
</dbReference>
<dbReference type="InterPro" id="IPR035472">
    <property type="entry name" value="RpiR-like_SIS"/>
</dbReference>
<keyword evidence="2" id="KW-0238">DNA-binding</keyword>
<keyword evidence="4" id="KW-0804">Transcription</keyword>
<evidence type="ECO:0000256" key="2">
    <source>
        <dbReference type="ARBA" id="ARBA00023125"/>
    </source>
</evidence>
<dbReference type="InterPro" id="IPR046348">
    <property type="entry name" value="SIS_dom_sf"/>
</dbReference>
<dbReference type="Pfam" id="PF01418">
    <property type="entry name" value="HTH_6"/>
    <property type="match status" value="1"/>
</dbReference>
<dbReference type="PROSITE" id="PS51464">
    <property type="entry name" value="SIS"/>
    <property type="match status" value="1"/>
</dbReference>
<evidence type="ECO:0000259" key="6">
    <source>
        <dbReference type="PROSITE" id="PS51464"/>
    </source>
</evidence>
<dbReference type="Proteomes" id="UP001596084">
    <property type="component" value="Unassembled WGS sequence"/>
</dbReference>
<keyword evidence="1" id="KW-0805">Transcription regulation</keyword>
<keyword evidence="8" id="KW-1185">Reference proteome</keyword>
<proteinExistence type="predicted"/>
<feature type="domain" description="SIS" evidence="6">
    <location>
        <begin position="123"/>
        <end position="263"/>
    </location>
</feature>
<sequence length="310" mass="32941">MTSKVLAKIAEAIASAPTSRRNVLALILQDPQRVLDESFEQLAQRAGSSLPTVMRTCRDLGYPGLREFKLALAQEMAVSGSPLHRRVQLHDGAQEVISKVIKGAATAVSGVQAQLSVAAVEAAADAIVRASRVDCYSVGVTSSFMASDMQARLFRLGLVSNAYLDIHLQLVSAATIGKQGVVFAISHVGGMPSLIEAVDVARSQGATVIALTQQGTELARHADIVLGIHVPEDPVMHVGTEAYLVHLTVIEIVTVLVAQRLGDLAVKRLGGVRDVLSTRGVDMRHYPKLDWGTAAAVNESKLTLNESDAK</sequence>
<dbReference type="InterPro" id="IPR036388">
    <property type="entry name" value="WH-like_DNA-bd_sf"/>
</dbReference>
<dbReference type="PROSITE" id="PS51071">
    <property type="entry name" value="HTH_RPIR"/>
    <property type="match status" value="1"/>
</dbReference>
<protein>
    <submittedName>
        <fullName evidence="7">MurR/RpiR family transcriptional regulator</fullName>
    </submittedName>
</protein>
<name>A0ABW0QF59_9BURK</name>
<dbReference type="EMBL" id="JBHSMX010000059">
    <property type="protein sequence ID" value="MFC5522844.1"/>
    <property type="molecule type" value="Genomic_DNA"/>
</dbReference>
<dbReference type="RefSeq" id="WP_068835787.1">
    <property type="nucleotide sequence ID" value="NZ_JBHSMX010000059.1"/>
</dbReference>
<evidence type="ECO:0000256" key="4">
    <source>
        <dbReference type="ARBA" id="ARBA00023163"/>
    </source>
</evidence>
<gene>
    <name evidence="7" type="ORF">ACFPP7_18300</name>
</gene>
<dbReference type="InterPro" id="IPR001347">
    <property type="entry name" value="SIS_dom"/>
</dbReference>
<dbReference type="InterPro" id="IPR009057">
    <property type="entry name" value="Homeodomain-like_sf"/>
</dbReference>
<dbReference type="InterPro" id="IPR047640">
    <property type="entry name" value="RpiR-like"/>
</dbReference>
<evidence type="ECO:0000256" key="1">
    <source>
        <dbReference type="ARBA" id="ARBA00023015"/>
    </source>
</evidence>